<dbReference type="InterPro" id="IPR036427">
    <property type="entry name" value="Bromodomain-like_sf"/>
</dbReference>
<name>A0A3P6PHA1_DIBLA</name>
<dbReference type="EMBL" id="UYRU01001149">
    <property type="protein sequence ID" value="VDK31240.1"/>
    <property type="molecule type" value="Genomic_DNA"/>
</dbReference>
<dbReference type="PROSITE" id="PS50014">
    <property type="entry name" value="BROMODOMAIN_2"/>
    <property type="match status" value="1"/>
</dbReference>
<dbReference type="InterPro" id="IPR001487">
    <property type="entry name" value="Bromodomain"/>
</dbReference>
<proteinExistence type="predicted"/>
<gene>
    <name evidence="4" type="ORF">DILT_LOCUS302</name>
</gene>
<accession>A0A3P6PHA1</accession>
<reference evidence="4 5" key="1">
    <citation type="submission" date="2018-11" db="EMBL/GenBank/DDBJ databases">
        <authorList>
            <consortium name="Pathogen Informatics"/>
        </authorList>
    </citation>
    <scope>NUCLEOTIDE SEQUENCE [LARGE SCALE GENOMIC DNA]</scope>
</reference>
<dbReference type="PRINTS" id="PR00503">
    <property type="entry name" value="BROMODOMAIN"/>
</dbReference>
<dbReference type="Pfam" id="PF00439">
    <property type="entry name" value="Bromodomain"/>
    <property type="match status" value="1"/>
</dbReference>
<evidence type="ECO:0000256" key="1">
    <source>
        <dbReference type="ARBA" id="ARBA00023117"/>
    </source>
</evidence>
<evidence type="ECO:0000313" key="4">
    <source>
        <dbReference type="EMBL" id="VDK31240.1"/>
    </source>
</evidence>
<dbReference type="InterPro" id="IPR040214">
    <property type="entry name" value="BRD10"/>
</dbReference>
<evidence type="ECO:0000259" key="3">
    <source>
        <dbReference type="PROSITE" id="PS50014"/>
    </source>
</evidence>
<dbReference type="Gene3D" id="1.20.920.10">
    <property type="entry name" value="Bromodomain-like"/>
    <property type="match status" value="1"/>
</dbReference>
<keyword evidence="5" id="KW-1185">Reference proteome</keyword>
<dbReference type="PANTHER" id="PTHR31095:SF3">
    <property type="entry name" value="RIKEN CDNA 9930021J03 GENE"/>
    <property type="match status" value="1"/>
</dbReference>
<dbReference type="PANTHER" id="PTHR31095">
    <property type="entry name" value="RIKEN CDNA 9930021J03 GENE"/>
    <property type="match status" value="1"/>
</dbReference>
<organism evidence="4 5">
    <name type="scientific">Dibothriocephalus latus</name>
    <name type="common">Fish tapeworm</name>
    <name type="synonym">Diphyllobothrium latum</name>
    <dbReference type="NCBI Taxonomy" id="60516"/>
    <lineage>
        <taxon>Eukaryota</taxon>
        <taxon>Metazoa</taxon>
        <taxon>Spiralia</taxon>
        <taxon>Lophotrochozoa</taxon>
        <taxon>Platyhelminthes</taxon>
        <taxon>Cestoda</taxon>
        <taxon>Eucestoda</taxon>
        <taxon>Diphyllobothriidea</taxon>
        <taxon>Diphyllobothriidae</taxon>
        <taxon>Dibothriocephalus</taxon>
    </lineage>
</organism>
<feature type="domain" description="Bromo" evidence="3">
    <location>
        <begin position="32"/>
        <end position="104"/>
    </location>
</feature>
<dbReference type="OrthoDB" id="1870062at2759"/>
<dbReference type="SMART" id="SM00297">
    <property type="entry name" value="BROMO"/>
    <property type="match status" value="1"/>
</dbReference>
<evidence type="ECO:0000256" key="2">
    <source>
        <dbReference type="PROSITE-ProRule" id="PRU00035"/>
    </source>
</evidence>
<protein>
    <recommendedName>
        <fullName evidence="3">Bromo domain-containing protein</fullName>
    </recommendedName>
</protein>
<sequence>MDFQEKYDKENPRRFEEISAARQIITALTAPSNAHISFPFMDRIDAATLGLHDYDDVIRYPMWLNKISEKIDRGIYPGIREFVCDFRLILVNCFRYNGVTSRMGRFAEKLELLFEQKLQLLPPDIRAKTTLQSSLGCGSSEQEVADSGEFSLS</sequence>
<evidence type="ECO:0000313" key="5">
    <source>
        <dbReference type="Proteomes" id="UP000281553"/>
    </source>
</evidence>
<keyword evidence="1 2" id="KW-0103">Bromodomain</keyword>
<dbReference type="SUPFAM" id="SSF47370">
    <property type="entry name" value="Bromodomain"/>
    <property type="match status" value="1"/>
</dbReference>
<dbReference type="Proteomes" id="UP000281553">
    <property type="component" value="Unassembled WGS sequence"/>
</dbReference>
<dbReference type="AlphaFoldDB" id="A0A3P6PHA1"/>